<keyword evidence="11" id="KW-0808">Transferase</keyword>
<comment type="pathway">
    <text evidence="2">Amino-acid biosynthesis; L-isoleucine biosynthesis; L-isoleucine from 2-oxobutanoate: step 4/4.</text>
</comment>
<comment type="caution">
    <text evidence="11">The sequence shown here is derived from an EMBL/GenBank/DDBJ whole genome shotgun (WGS) entry which is preliminary data.</text>
</comment>
<comment type="catalytic activity">
    <reaction evidence="9">
        <text>L-isoleucine + 2-oxoglutarate = (S)-3-methyl-2-oxopentanoate + L-glutamate</text>
        <dbReference type="Rhea" id="RHEA:24801"/>
        <dbReference type="ChEBI" id="CHEBI:16810"/>
        <dbReference type="ChEBI" id="CHEBI:29985"/>
        <dbReference type="ChEBI" id="CHEBI:35146"/>
        <dbReference type="ChEBI" id="CHEBI:58045"/>
        <dbReference type="EC" id="2.6.1.42"/>
    </reaction>
</comment>
<dbReference type="Gene3D" id="3.20.10.10">
    <property type="entry name" value="D-amino Acid Aminotransferase, subunit A, domain 2"/>
    <property type="match status" value="1"/>
</dbReference>
<dbReference type="PANTHER" id="PTHR42743:SF11">
    <property type="entry name" value="AMINODEOXYCHORISMATE LYASE"/>
    <property type="match status" value="1"/>
</dbReference>
<dbReference type="InterPro" id="IPR043131">
    <property type="entry name" value="BCAT-like_N"/>
</dbReference>
<evidence type="ECO:0000256" key="2">
    <source>
        <dbReference type="ARBA" id="ARBA00004824"/>
    </source>
</evidence>
<comment type="catalytic activity">
    <reaction evidence="10">
        <text>L-leucine + 2-oxoglutarate = 4-methyl-2-oxopentanoate + L-glutamate</text>
        <dbReference type="Rhea" id="RHEA:18321"/>
        <dbReference type="ChEBI" id="CHEBI:16810"/>
        <dbReference type="ChEBI" id="CHEBI:17865"/>
        <dbReference type="ChEBI" id="CHEBI:29985"/>
        <dbReference type="ChEBI" id="CHEBI:57427"/>
        <dbReference type="EC" id="2.6.1.42"/>
    </reaction>
</comment>
<protein>
    <recommendedName>
        <fullName evidence="6">branched-chain-amino-acid transaminase</fullName>
        <ecNumber evidence="6">2.6.1.42</ecNumber>
    </recommendedName>
</protein>
<evidence type="ECO:0000313" key="12">
    <source>
        <dbReference type="Proteomes" id="UP000216339"/>
    </source>
</evidence>
<dbReference type="Proteomes" id="UP000216339">
    <property type="component" value="Unassembled WGS sequence"/>
</dbReference>
<evidence type="ECO:0000256" key="7">
    <source>
        <dbReference type="ARBA" id="ARBA00022898"/>
    </source>
</evidence>
<proteinExistence type="inferred from homology"/>
<evidence type="ECO:0000256" key="5">
    <source>
        <dbReference type="ARBA" id="ARBA00009320"/>
    </source>
</evidence>
<dbReference type="RefSeq" id="WP_095511606.1">
    <property type="nucleotide sequence ID" value="NZ_MQWD01000001.1"/>
</dbReference>
<evidence type="ECO:0000256" key="8">
    <source>
        <dbReference type="ARBA" id="ARBA00048212"/>
    </source>
</evidence>
<dbReference type="GO" id="GO:0004084">
    <property type="term" value="F:branched-chain-amino-acid transaminase activity"/>
    <property type="evidence" value="ECO:0007669"/>
    <property type="project" value="UniProtKB-EC"/>
</dbReference>
<dbReference type="OrthoDB" id="9804984at2"/>
<comment type="cofactor">
    <cofactor evidence="1">
        <name>pyridoxal 5'-phosphate</name>
        <dbReference type="ChEBI" id="CHEBI:597326"/>
    </cofactor>
</comment>
<dbReference type="Gene3D" id="3.30.470.10">
    <property type="match status" value="1"/>
</dbReference>
<accession>A0A271J3R6</accession>
<evidence type="ECO:0000256" key="3">
    <source>
        <dbReference type="ARBA" id="ARBA00004931"/>
    </source>
</evidence>
<comment type="pathway">
    <text evidence="4">Amino-acid biosynthesis; L-leucine biosynthesis; L-leucine from 3-methyl-2-oxobutanoate: step 4/4.</text>
</comment>
<dbReference type="SUPFAM" id="SSF56752">
    <property type="entry name" value="D-aminoacid aminotransferase-like PLP-dependent enzymes"/>
    <property type="match status" value="1"/>
</dbReference>
<dbReference type="InterPro" id="IPR050571">
    <property type="entry name" value="Class-IV_PLP-Dep_Aminotrnsfr"/>
</dbReference>
<dbReference type="InterPro" id="IPR036038">
    <property type="entry name" value="Aminotransferase-like"/>
</dbReference>
<dbReference type="EC" id="2.6.1.42" evidence="6"/>
<dbReference type="FunFam" id="3.30.470.10:FF:000010">
    <property type="entry name" value="Branched-chain-amino-acid aminotransferase-like protein 1"/>
    <property type="match status" value="1"/>
</dbReference>
<evidence type="ECO:0000256" key="1">
    <source>
        <dbReference type="ARBA" id="ARBA00001933"/>
    </source>
</evidence>
<dbReference type="EMBL" id="MQWD01000001">
    <property type="protein sequence ID" value="PAP77937.1"/>
    <property type="molecule type" value="Genomic_DNA"/>
</dbReference>
<keyword evidence="7" id="KW-0663">Pyridoxal phosphate</keyword>
<dbReference type="FunFam" id="3.20.10.10:FF:000002">
    <property type="entry name" value="D-alanine aminotransferase"/>
    <property type="match status" value="1"/>
</dbReference>
<dbReference type="GO" id="GO:0046394">
    <property type="term" value="P:carboxylic acid biosynthetic process"/>
    <property type="evidence" value="ECO:0007669"/>
    <property type="project" value="UniProtKB-ARBA"/>
</dbReference>
<name>A0A271J3R6_9BACT</name>
<sequence length="300" mass="32394">MLQQFDPRNADLIVNVGGRLVHRDKAGVSPFDSLVQGGDGVWEGLRLYDGKIFRLTEHLDRLADSAKAIAIAGVPSREEIVAEIRKTLEANGMRDGVHIRLTLSRGTKITSGMDPRLNQSGPTLIVLAEWKAPVYDKGGLTLQTSSVRRFPPDCLDPKIHSNNLLQSILAKIETNAAGADAALLLDRDGFLAECNGTHVFLVRRGEVLTSHTDACPEGITRQTVLDLCRSNGIPARPARLSLPEAYRADEMFCTGTMGELAAVTRLDGRTIGDGTVGAMTQRLTELFTAEVAASGEPILD</sequence>
<comment type="similarity">
    <text evidence="5">Belongs to the class-IV pyridoxal-phosphate-dependent aminotransferase family.</text>
</comment>
<dbReference type="InterPro" id="IPR001544">
    <property type="entry name" value="Aminotrans_IV"/>
</dbReference>
<evidence type="ECO:0000256" key="4">
    <source>
        <dbReference type="ARBA" id="ARBA00005072"/>
    </source>
</evidence>
<comment type="catalytic activity">
    <reaction evidence="8">
        <text>L-valine + 2-oxoglutarate = 3-methyl-2-oxobutanoate + L-glutamate</text>
        <dbReference type="Rhea" id="RHEA:24813"/>
        <dbReference type="ChEBI" id="CHEBI:11851"/>
        <dbReference type="ChEBI" id="CHEBI:16810"/>
        <dbReference type="ChEBI" id="CHEBI:29985"/>
        <dbReference type="ChEBI" id="CHEBI:57762"/>
        <dbReference type="EC" id="2.6.1.42"/>
    </reaction>
</comment>
<dbReference type="InterPro" id="IPR043132">
    <property type="entry name" value="BCAT-like_C"/>
</dbReference>
<organism evidence="11 12">
    <name type="scientific">Rubrivirga marina</name>
    <dbReference type="NCBI Taxonomy" id="1196024"/>
    <lineage>
        <taxon>Bacteria</taxon>
        <taxon>Pseudomonadati</taxon>
        <taxon>Rhodothermota</taxon>
        <taxon>Rhodothermia</taxon>
        <taxon>Rhodothermales</taxon>
        <taxon>Rubricoccaceae</taxon>
        <taxon>Rubrivirga</taxon>
    </lineage>
</organism>
<dbReference type="AlphaFoldDB" id="A0A271J3R6"/>
<reference evidence="11 12" key="1">
    <citation type="submission" date="2016-11" db="EMBL/GenBank/DDBJ databases">
        <title>Study of marine rhodopsin-containing bacteria.</title>
        <authorList>
            <person name="Yoshizawa S."/>
            <person name="Kumagai Y."/>
            <person name="Kogure K."/>
        </authorList>
    </citation>
    <scope>NUCLEOTIDE SEQUENCE [LARGE SCALE GENOMIC DNA]</scope>
    <source>
        <strain evidence="11 12">SAORIC-28</strain>
    </source>
</reference>
<gene>
    <name evidence="11" type="ORF">BSZ37_16570</name>
</gene>
<dbReference type="GO" id="GO:0008652">
    <property type="term" value="P:amino acid biosynthetic process"/>
    <property type="evidence" value="ECO:0007669"/>
    <property type="project" value="UniProtKB-ARBA"/>
</dbReference>
<comment type="pathway">
    <text evidence="3">Amino-acid biosynthesis; L-valine biosynthesis; L-valine from pyruvate: step 4/4.</text>
</comment>
<dbReference type="PANTHER" id="PTHR42743">
    <property type="entry name" value="AMINO-ACID AMINOTRANSFERASE"/>
    <property type="match status" value="1"/>
</dbReference>
<evidence type="ECO:0000313" key="11">
    <source>
        <dbReference type="EMBL" id="PAP77937.1"/>
    </source>
</evidence>
<dbReference type="Pfam" id="PF01063">
    <property type="entry name" value="Aminotran_4"/>
    <property type="match status" value="1"/>
</dbReference>
<evidence type="ECO:0000256" key="9">
    <source>
        <dbReference type="ARBA" id="ARBA00048798"/>
    </source>
</evidence>
<keyword evidence="11" id="KW-0032">Aminotransferase</keyword>
<keyword evidence="12" id="KW-1185">Reference proteome</keyword>
<evidence type="ECO:0000256" key="6">
    <source>
        <dbReference type="ARBA" id="ARBA00013053"/>
    </source>
</evidence>
<evidence type="ECO:0000256" key="10">
    <source>
        <dbReference type="ARBA" id="ARBA00049229"/>
    </source>
</evidence>